<dbReference type="EMBL" id="MWUE01000022">
    <property type="protein sequence ID" value="OQP32445.1"/>
    <property type="molecule type" value="Genomic_DNA"/>
</dbReference>
<evidence type="ECO:0008006" key="3">
    <source>
        <dbReference type="Google" id="ProtNLM"/>
    </source>
</evidence>
<evidence type="ECO:0000313" key="2">
    <source>
        <dbReference type="Proteomes" id="UP000192769"/>
    </source>
</evidence>
<dbReference type="SUPFAM" id="SSF51306">
    <property type="entry name" value="LexA/Signal peptidase"/>
    <property type="match status" value="1"/>
</dbReference>
<dbReference type="Proteomes" id="UP000192769">
    <property type="component" value="Unassembled WGS sequence"/>
</dbReference>
<dbReference type="InterPro" id="IPR036286">
    <property type="entry name" value="LexA/Signal_pep-like_sf"/>
</dbReference>
<gene>
    <name evidence="1" type="ORF">B2J69_14340</name>
</gene>
<dbReference type="OrthoDB" id="6522656at2"/>
<reference evidence="1 2" key="1">
    <citation type="submission" date="2017-02" db="EMBL/GenBank/DDBJ databases">
        <title>Whole genome shotgun sequence of Pantoea agglomerans strain AS1 isolated from a cycad, Zamia floridana in Central Florida, USA.</title>
        <authorList>
            <person name="Lata P."/>
            <person name="Govindarajan S."/>
            <person name="Qi F."/>
            <person name="Li J.-L."/>
            <person name="Maurya S.K."/>
            <person name="Sahoo M.K."/>
        </authorList>
    </citation>
    <scope>NUCLEOTIDE SEQUENCE [LARGE SCALE GENOMIC DNA]</scope>
    <source>
        <strain evidence="1 2">AS1</strain>
    </source>
</reference>
<comment type="caution">
    <text evidence="1">The sequence shown here is derived from an EMBL/GenBank/DDBJ whole genome shotgun (WGS) entry which is preliminary data.</text>
</comment>
<proteinExistence type="predicted"/>
<protein>
    <recommendedName>
        <fullName evidence="3">Peptidase S24/S26A/S26B/S26C domain-containing protein</fullName>
    </recommendedName>
</protein>
<sequence length="106" mass="11759">MGFQSPAQDYIQRRLTVTDFVVHNPAATLFIEMDEGMLVVDRSVPVKRGDRVALVHEGMSILARTGDRCIITDDGQRIAGEALDDVIVLGKVTYEIMSVWRDNGPV</sequence>
<organism evidence="1 2">
    <name type="scientific">Pantoea latae</name>
    <dbReference type="NCBI Taxonomy" id="1964541"/>
    <lineage>
        <taxon>Bacteria</taxon>
        <taxon>Pseudomonadati</taxon>
        <taxon>Pseudomonadota</taxon>
        <taxon>Gammaproteobacteria</taxon>
        <taxon>Enterobacterales</taxon>
        <taxon>Erwiniaceae</taxon>
        <taxon>Pantoea</taxon>
    </lineage>
</organism>
<name>A0A1V9DF89_9GAMM</name>
<dbReference type="AlphaFoldDB" id="A0A1V9DF89"/>
<accession>A0A1V9DF89</accession>
<keyword evidence="2" id="KW-1185">Reference proteome</keyword>
<evidence type="ECO:0000313" key="1">
    <source>
        <dbReference type="EMBL" id="OQP32445.1"/>
    </source>
</evidence>
<dbReference type="RefSeq" id="WP_081140289.1">
    <property type="nucleotide sequence ID" value="NZ_MWUE01000022.1"/>
</dbReference>